<protein>
    <submittedName>
        <fullName evidence="6">Eukaryotic translation initiation factor</fullName>
    </submittedName>
</protein>
<dbReference type="GO" id="GO:0003743">
    <property type="term" value="F:translation initiation factor activity"/>
    <property type="evidence" value="ECO:0000318"/>
    <property type="project" value="GO_Central"/>
</dbReference>
<feature type="compositionally biased region" description="Gly residues" evidence="4">
    <location>
        <begin position="310"/>
        <end position="320"/>
    </location>
</feature>
<dbReference type="GO" id="GO:0006413">
    <property type="term" value="P:translational initiation"/>
    <property type="evidence" value="ECO:0000318"/>
    <property type="project" value="GO_Central"/>
</dbReference>
<feature type="region of interest" description="Disordered" evidence="4">
    <location>
        <begin position="1"/>
        <end position="33"/>
    </location>
</feature>
<dbReference type="SUPFAM" id="SSF48371">
    <property type="entry name" value="ARM repeat"/>
    <property type="match status" value="2"/>
</dbReference>
<dbReference type="eggNOG" id="KOG0401">
    <property type="taxonomic scope" value="Eukaryota"/>
</dbReference>
<dbReference type="FunFam" id="1.25.40.180:FF:000130">
    <property type="entry name" value="Eukaryotic translation initiation factor"/>
    <property type="match status" value="1"/>
</dbReference>
<dbReference type="PANTHER" id="PTHR23253:SF9">
    <property type="entry name" value="EUKARYOTIC TRANSLATION INITIATION FACTOR 4 GAMMA 2"/>
    <property type="match status" value="1"/>
</dbReference>
<feature type="compositionally biased region" description="Gly residues" evidence="4">
    <location>
        <begin position="1"/>
        <end position="12"/>
    </location>
</feature>
<dbReference type="PaxDb" id="35128-Thaps264322"/>
<dbReference type="GO" id="GO:0003729">
    <property type="term" value="F:mRNA binding"/>
    <property type="evidence" value="ECO:0000318"/>
    <property type="project" value="GO_Central"/>
</dbReference>
<reference evidence="6 7" key="1">
    <citation type="journal article" date="2004" name="Science">
        <title>The genome of the diatom Thalassiosira pseudonana: ecology, evolution, and metabolism.</title>
        <authorList>
            <person name="Armbrust E.V."/>
            <person name="Berges J.A."/>
            <person name="Bowler C."/>
            <person name="Green B.R."/>
            <person name="Martinez D."/>
            <person name="Putnam N.H."/>
            <person name="Zhou S."/>
            <person name="Allen A.E."/>
            <person name="Apt K.E."/>
            <person name="Bechner M."/>
            <person name="Brzezinski M.A."/>
            <person name="Chaal B.K."/>
            <person name="Chiovitti A."/>
            <person name="Davis A.K."/>
            <person name="Demarest M.S."/>
            <person name="Detter J.C."/>
            <person name="Glavina T."/>
            <person name="Goodstein D."/>
            <person name="Hadi M.Z."/>
            <person name="Hellsten U."/>
            <person name="Hildebrand M."/>
            <person name="Jenkins B.D."/>
            <person name="Jurka J."/>
            <person name="Kapitonov V.V."/>
            <person name="Kroger N."/>
            <person name="Lau W.W."/>
            <person name="Lane T.W."/>
            <person name="Larimer F.W."/>
            <person name="Lippmeier J.C."/>
            <person name="Lucas S."/>
            <person name="Medina M."/>
            <person name="Montsant A."/>
            <person name="Obornik M."/>
            <person name="Parker M.S."/>
            <person name="Palenik B."/>
            <person name="Pazour G.J."/>
            <person name="Richardson P.M."/>
            <person name="Rynearson T.A."/>
            <person name="Saito M.A."/>
            <person name="Schwartz D.C."/>
            <person name="Thamatrakoln K."/>
            <person name="Valentin K."/>
            <person name="Vardi A."/>
            <person name="Wilkerson F.P."/>
            <person name="Rokhsar D.S."/>
        </authorList>
    </citation>
    <scope>NUCLEOTIDE SEQUENCE [LARGE SCALE GENOMIC DNA]</scope>
    <source>
        <strain evidence="6 7">CCMP1335</strain>
    </source>
</reference>
<dbReference type="Pfam" id="PF02854">
    <property type="entry name" value="MIF4G"/>
    <property type="match status" value="1"/>
</dbReference>
<evidence type="ECO:0000256" key="3">
    <source>
        <dbReference type="ARBA" id="ARBA00022917"/>
    </source>
</evidence>
<dbReference type="Gene3D" id="1.25.40.180">
    <property type="match status" value="2"/>
</dbReference>
<organism evidence="6 7">
    <name type="scientific">Thalassiosira pseudonana</name>
    <name type="common">Marine diatom</name>
    <name type="synonym">Cyclotella nana</name>
    <dbReference type="NCBI Taxonomy" id="35128"/>
    <lineage>
        <taxon>Eukaryota</taxon>
        <taxon>Sar</taxon>
        <taxon>Stramenopiles</taxon>
        <taxon>Ochrophyta</taxon>
        <taxon>Bacillariophyta</taxon>
        <taxon>Coscinodiscophyceae</taxon>
        <taxon>Thalassiosirophycidae</taxon>
        <taxon>Thalassiosirales</taxon>
        <taxon>Thalassiosiraceae</taxon>
        <taxon>Thalassiosira</taxon>
    </lineage>
</organism>
<dbReference type="EMBL" id="CM000650">
    <property type="protein sequence ID" value="EED88616.1"/>
    <property type="molecule type" value="Genomic_DNA"/>
</dbReference>
<dbReference type="OMA" id="LNICQET"/>
<feature type="compositionally biased region" description="Basic and acidic residues" evidence="4">
    <location>
        <begin position="289"/>
        <end position="299"/>
    </location>
</feature>
<feature type="region of interest" description="Disordered" evidence="4">
    <location>
        <begin position="289"/>
        <end position="356"/>
    </location>
</feature>
<comment type="similarity">
    <text evidence="1">Belongs to the eukaryotic initiation factor 4G family.</text>
</comment>
<evidence type="ECO:0000259" key="5">
    <source>
        <dbReference type="PROSITE" id="PS51366"/>
    </source>
</evidence>
<dbReference type="KEGG" id="tps:THAPSDRAFT_264322"/>
<sequence>RGGGGAGSGGNRGQDRRQSRGGSQRGGGDDWNRGIEKQVKGILNKMTKEKFDKLSDQMCDIPILSYNMLSMFIKLVYEKAIGEPYLSDMYANLCYRLAARIECQNDATKMNTFKRSLLNKCEDEFNKQDIYNGWKEEKKAYDKIKATLTEPERVSKEEDLEFRRMKIKKQMLGNVKFIGELYKLGMLKEKIMRFCIQSLMKLEEDDDMDEEDHEALCNLFITIGKTIDNPKAQPYMQNYFQKISALSDDTKNLSSRSRFMYKDLIEMRANGWQTRRKLETAKTLDEIRKDAEREERAEAQRAAQQNSGGSYRGGGRGGGYDSRDSRGPPRGGDVRNERNDSQRGIGGGGGGGGEVFTKEKLELRAKNMRNEFKEGHDEKELLMSMDEVLGSPDAGKTVVQVNVEYAIDCKAPERQALIEMIVILFKNGKLSKSDVQVPMLDMVEFIDSFVVDSPGAFGYLGEMLSAFLDVKTLDIAWLCDATSKVMNKSDQVKVIDHAMKVMTANYGEGATRACFGGPGESVALSQLLGQAEFEKLVSEYL</sequence>
<keyword evidence="2 6" id="KW-0396">Initiation factor</keyword>
<dbReference type="InParanoid" id="B8CDK4"/>
<dbReference type="HOGENOM" id="CLU_021872_0_0_1"/>
<dbReference type="InterPro" id="IPR003891">
    <property type="entry name" value="Initiation_fac_eIF4g_MI"/>
</dbReference>
<dbReference type="Proteomes" id="UP000001449">
    <property type="component" value="Chromosome 15"/>
</dbReference>
<dbReference type="GeneID" id="7443948"/>
<accession>B8CDK4</accession>
<dbReference type="PANTHER" id="PTHR23253">
    <property type="entry name" value="EUKARYOTIC TRANSLATION INITIATION FACTOR 4 GAMMA"/>
    <property type="match status" value="1"/>
</dbReference>
<keyword evidence="7" id="KW-1185">Reference proteome</keyword>
<proteinExistence type="inferred from homology"/>
<feature type="non-terminal residue" evidence="6">
    <location>
        <position position="1"/>
    </location>
</feature>
<dbReference type="InterPro" id="IPR003890">
    <property type="entry name" value="MIF4G-like_typ-3"/>
</dbReference>
<feature type="compositionally biased region" description="Gly residues" evidence="4">
    <location>
        <begin position="344"/>
        <end position="354"/>
    </location>
</feature>
<evidence type="ECO:0000313" key="6">
    <source>
        <dbReference type="EMBL" id="EED88616.1"/>
    </source>
</evidence>
<dbReference type="RefSeq" id="XP_002294261.1">
    <property type="nucleotide sequence ID" value="XM_002294225.1"/>
</dbReference>
<dbReference type="SMART" id="SM00543">
    <property type="entry name" value="MIF4G"/>
    <property type="match status" value="1"/>
</dbReference>
<evidence type="ECO:0000256" key="2">
    <source>
        <dbReference type="ARBA" id="ARBA00022540"/>
    </source>
</evidence>
<dbReference type="AlphaFoldDB" id="B8CDK4"/>
<keyword evidence="3" id="KW-0648">Protein biosynthesis</keyword>
<evidence type="ECO:0000256" key="4">
    <source>
        <dbReference type="SAM" id="MobiDB-lite"/>
    </source>
</evidence>
<gene>
    <name evidence="6" type="ORF">THAPSDRAFT_264322</name>
</gene>
<feature type="compositionally biased region" description="Basic and acidic residues" evidence="4">
    <location>
        <begin position="321"/>
        <end position="341"/>
    </location>
</feature>
<evidence type="ECO:0000256" key="1">
    <source>
        <dbReference type="ARBA" id="ARBA00005775"/>
    </source>
</evidence>
<feature type="domain" description="MI" evidence="5">
    <location>
        <begin position="356"/>
        <end position="483"/>
    </location>
</feature>
<dbReference type="STRING" id="35128.B8CDK4"/>
<name>B8CDK4_THAPS</name>
<feature type="compositionally biased region" description="Low complexity" evidence="4">
    <location>
        <begin position="300"/>
        <end position="309"/>
    </location>
</feature>
<dbReference type="PROSITE" id="PS51366">
    <property type="entry name" value="MI"/>
    <property type="match status" value="1"/>
</dbReference>
<feature type="non-terminal residue" evidence="6">
    <location>
        <position position="541"/>
    </location>
</feature>
<reference evidence="6 7" key="2">
    <citation type="journal article" date="2008" name="Nature">
        <title>The Phaeodactylum genome reveals the evolutionary history of diatom genomes.</title>
        <authorList>
            <person name="Bowler C."/>
            <person name="Allen A.E."/>
            <person name="Badger J.H."/>
            <person name="Grimwood J."/>
            <person name="Jabbari K."/>
            <person name="Kuo A."/>
            <person name="Maheswari U."/>
            <person name="Martens C."/>
            <person name="Maumus F."/>
            <person name="Otillar R.P."/>
            <person name="Rayko E."/>
            <person name="Salamov A."/>
            <person name="Vandepoele K."/>
            <person name="Beszteri B."/>
            <person name="Gruber A."/>
            <person name="Heijde M."/>
            <person name="Katinka M."/>
            <person name="Mock T."/>
            <person name="Valentin K."/>
            <person name="Verret F."/>
            <person name="Berges J.A."/>
            <person name="Brownlee C."/>
            <person name="Cadoret J.P."/>
            <person name="Chiovitti A."/>
            <person name="Choi C.J."/>
            <person name="Coesel S."/>
            <person name="De Martino A."/>
            <person name="Detter J.C."/>
            <person name="Durkin C."/>
            <person name="Falciatore A."/>
            <person name="Fournet J."/>
            <person name="Haruta M."/>
            <person name="Huysman M.J."/>
            <person name="Jenkins B.D."/>
            <person name="Jiroutova K."/>
            <person name="Jorgensen R.E."/>
            <person name="Joubert Y."/>
            <person name="Kaplan A."/>
            <person name="Kroger N."/>
            <person name="Kroth P.G."/>
            <person name="La Roche J."/>
            <person name="Lindquist E."/>
            <person name="Lommer M."/>
            <person name="Martin-Jezequel V."/>
            <person name="Lopez P.J."/>
            <person name="Lucas S."/>
            <person name="Mangogna M."/>
            <person name="McGinnis K."/>
            <person name="Medlin L.K."/>
            <person name="Montsant A."/>
            <person name="Oudot-Le Secq M.P."/>
            <person name="Napoli C."/>
            <person name="Obornik M."/>
            <person name="Parker M.S."/>
            <person name="Petit J.L."/>
            <person name="Porcel B.M."/>
            <person name="Poulsen N."/>
            <person name="Robison M."/>
            <person name="Rychlewski L."/>
            <person name="Rynearson T.A."/>
            <person name="Schmutz J."/>
            <person name="Shapiro H."/>
            <person name="Siaut M."/>
            <person name="Stanley M."/>
            <person name="Sussman M.R."/>
            <person name="Taylor A.R."/>
            <person name="Vardi A."/>
            <person name="von Dassow P."/>
            <person name="Vyverman W."/>
            <person name="Willis A."/>
            <person name="Wyrwicz L.S."/>
            <person name="Rokhsar D.S."/>
            <person name="Weissenbach J."/>
            <person name="Armbrust E.V."/>
            <person name="Green B.R."/>
            <person name="Van de Peer Y."/>
            <person name="Grigoriev I.V."/>
        </authorList>
    </citation>
    <scope>NUCLEOTIDE SEQUENCE [LARGE SCALE GENOMIC DNA]</scope>
    <source>
        <strain evidence="6 7">CCMP1335</strain>
    </source>
</reference>
<evidence type="ECO:0000313" key="7">
    <source>
        <dbReference type="Proteomes" id="UP000001449"/>
    </source>
</evidence>
<dbReference type="GO" id="GO:0016281">
    <property type="term" value="C:eukaryotic translation initiation factor 4F complex"/>
    <property type="evidence" value="ECO:0000318"/>
    <property type="project" value="GO_Central"/>
</dbReference>
<dbReference type="InterPro" id="IPR016024">
    <property type="entry name" value="ARM-type_fold"/>
</dbReference>